<sequence length="64" mass="7057">MRWNCKGGGNIVFAFSSVSRNTLTMETSARFGNLTGFTKFLSPVRVFPFYGSKVLHIGGKIVLI</sequence>
<gene>
    <name evidence="1" type="ORF">OCBIM_22027162mg</name>
</gene>
<dbReference type="AlphaFoldDB" id="A0A0L8I9H7"/>
<reference evidence="1" key="1">
    <citation type="submission" date="2015-07" db="EMBL/GenBank/DDBJ databases">
        <title>MeaNS - Measles Nucleotide Surveillance Program.</title>
        <authorList>
            <person name="Tran T."/>
            <person name="Druce J."/>
        </authorList>
    </citation>
    <scope>NUCLEOTIDE SEQUENCE</scope>
    <source>
        <strain evidence="1">UCB-OBI-ISO-001</strain>
        <tissue evidence="1">Gonad</tissue>
    </source>
</reference>
<proteinExistence type="predicted"/>
<evidence type="ECO:0000313" key="1">
    <source>
        <dbReference type="EMBL" id="KOF98131.1"/>
    </source>
</evidence>
<organism evidence="1">
    <name type="scientific">Octopus bimaculoides</name>
    <name type="common">California two-spotted octopus</name>
    <dbReference type="NCBI Taxonomy" id="37653"/>
    <lineage>
        <taxon>Eukaryota</taxon>
        <taxon>Metazoa</taxon>
        <taxon>Spiralia</taxon>
        <taxon>Lophotrochozoa</taxon>
        <taxon>Mollusca</taxon>
        <taxon>Cephalopoda</taxon>
        <taxon>Coleoidea</taxon>
        <taxon>Octopodiformes</taxon>
        <taxon>Octopoda</taxon>
        <taxon>Incirrata</taxon>
        <taxon>Octopodidae</taxon>
        <taxon>Octopus</taxon>
    </lineage>
</organism>
<name>A0A0L8I9H7_OCTBM</name>
<protein>
    <submittedName>
        <fullName evidence="1">Uncharacterized protein</fullName>
    </submittedName>
</protein>
<dbReference type="EMBL" id="KQ416211">
    <property type="protein sequence ID" value="KOF98131.1"/>
    <property type="molecule type" value="Genomic_DNA"/>
</dbReference>
<accession>A0A0L8I9H7</accession>